<feature type="region of interest" description="Disordered" evidence="1">
    <location>
        <begin position="430"/>
        <end position="457"/>
    </location>
</feature>
<dbReference type="InterPro" id="IPR039970">
    <property type="entry name" value="TF_Grauzone"/>
</dbReference>
<sequence length="577" mass="64030">MLYGFFPTNPETIDELIDGNSPPYPGPTEDVAHHGGNIQDRIDPSLSTMDDAPMQQYLQDSHAPMFNVQPRYHVHFQTVEHDPVSSPQPQSQGRHGSPFSQHQPSLASSAQSPQTESDQFYEGTQGPSTPPDMRSPFTHVYEAWDTSLLTGLSSLTPTDRCVNPSDIHPSQVRLDEFYENVGSEESTLEQGPSFDGSNPSAHYQGADVTQQPSLPVSNPANGSQHGSSLAPVYPDPEAIDEITNSVEEVTIEPRSRTAEEPCTTEGSRTADGQVYRLVIARGKPSRATNGPSRRGRPRRSDLPAMTGASKVTKTGGASRGLASRRLPASNAINVCRECNISFKDAVTFQKHTKTQHKRAFTCVFHFAGCADAFANKNEWKRHVQSQHMNFHFWLCTHDACGSVMSQDYQVTGAPTHGRPFRRKDLFTQHVRRMHPTSPSSAKTKKSKYAAPDRDDQLKKMQDDAFRKRCELPRYMCCPAQECDHEFHGQGAWNDRMEHVARHLERAASNDEPPVQFGGLNDDTLIGWAASEDVKVIYRDESRGWQLCQPLKNAKVDLKSVPGCAMDADQDAEGEDCI</sequence>
<comment type="caution">
    <text evidence="3">The sequence shown here is derived from an EMBL/GenBank/DDBJ whole genome shotgun (WGS) entry which is preliminary data.</text>
</comment>
<dbReference type="Proteomes" id="UP001498476">
    <property type="component" value="Unassembled WGS sequence"/>
</dbReference>
<organism evidence="3 4">
    <name type="scientific">Neonectria punicea</name>
    <dbReference type="NCBI Taxonomy" id="979145"/>
    <lineage>
        <taxon>Eukaryota</taxon>
        <taxon>Fungi</taxon>
        <taxon>Dikarya</taxon>
        <taxon>Ascomycota</taxon>
        <taxon>Pezizomycotina</taxon>
        <taxon>Sordariomycetes</taxon>
        <taxon>Hypocreomycetidae</taxon>
        <taxon>Hypocreales</taxon>
        <taxon>Nectriaceae</taxon>
        <taxon>Neonectria</taxon>
    </lineage>
</organism>
<feature type="region of interest" description="Disordered" evidence="1">
    <location>
        <begin position="80"/>
        <end position="137"/>
    </location>
</feature>
<feature type="region of interest" description="Disordered" evidence="1">
    <location>
        <begin position="19"/>
        <end position="42"/>
    </location>
</feature>
<gene>
    <name evidence="3" type="ORF">QQX98_005909</name>
</gene>
<dbReference type="InterPro" id="IPR013087">
    <property type="entry name" value="Znf_C2H2_type"/>
</dbReference>
<dbReference type="PANTHER" id="PTHR23225">
    <property type="entry name" value="ZINC FINGER PROTEIN"/>
    <property type="match status" value="1"/>
</dbReference>
<feature type="domain" description="C2H2-type" evidence="2">
    <location>
        <begin position="335"/>
        <end position="356"/>
    </location>
</feature>
<name>A0ABR1H2U0_9HYPO</name>
<feature type="region of interest" description="Disordered" evidence="1">
    <location>
        <begin position="181"/>
        <end position="322"/>
    </location>
</feature>
<feature type="compositionally biased region" description="Polar residues" evidence="1">
    <location>
        <begin position="85"/>
        <end position="94"/>
    </location>
</feature>
<evidence type="ECO:0000256" key="1">
    <source>
        <dbReference type="SAM" id="MobiDB-lite"/>
    </source>
</evidence>
<dbReference type="PROSITE" id="PS00028">
    <property type="entry name" value="ZINC_FINGER_C2H2_1"/>
    <property type="match status" value="1"/>
</dbReference>
<keyword evidence="4" id="KW-1185">Reference proteome</keyword>
<evidence type="ECO:0000259" key="2">
    <source>
        <dbReference type="PROSITE" id="PS00028"/>
    </source>
</evidence>
<protein>
    <recommendedName>
        <fullName evidence="2">C2H2-type domain-containing protein</fullName>
    </recommendedName>
</protein>
<feature type="compositionally biased region" description="Low complexity" evidence="1">
    <location>
        <begin position="100"/>
        <end position="114"/>
    </location>
</feature>
<accession>A0ABR1H2U0</accession>
<reference evidence="3 4" key="1">
    <citation type="journal article" date="2025" name="Microbiol. Resour. Announc.">
        <title>Draft genome sequences for Neonectria magnoliae and Neonectria punicea, canker pathogens of Liriodendron tulipifera and Acer saccharum in West Virginia.</title>
        <authorList>
            <person name="Petronek H.M."/>
            <person name="Kasson M.T."/>
            <person name="Metheny A.M."/>
            <person name="Stauder C.M."/>
            <person name="Lovett B."/>
            <person name="Lynch S.C."/>
            <person name="Garnas J.R."/>
            <person name="Kasson L.R."/>
            <person name="Stajich J.E."/>
        </authorList>
    </citation>
    <scope>NUCLEOTIDE SEQUENCE [LARGE SCALE GENOMIC DNA]</scope>
    <source>
        <strain evidence="3 4">NRRL 64653</strain>
    </source>
</reference>
<dbReference type="Gene3D" id="3.30.160.60">
    <property type="entry name" value="Classic Zinc Finger"/>
    <property type="match status" value="1"/>
</dbReference>
<dbReference type="SMART" id="SM00355">
    <property type="entry name" value="ZnF_C2H2"/>
    <property type="match status" value="3"/>
</dbReference>
<evidence type="ECO:0000313" key="4">
    <source>
        <dbReference type="Proteomes" id="UP001498476"/>
    </source>
</evidence>
<evidence type="ECO:0000313" key="3">
    <source>
        <dbReference type="EMBL" id="KAK7415370.1"/>
    </source>
</evidence>
<proteinExistence type="predicted"/>
<dbReference type="EMBL" id="JAZAVJ010000084">
    <property type="protein sequence ID" value="KAK7415370.1"/>
    <property type="molecule type" value="Genomic_DNA"/>
</dbReference>
<feature type="compositionally biased region" description="Polar residues" evidence="1">
    <location>
        <begin position="183"/>
        <end position="227"/>
    </location>
</feature>
<dbReference type="PANTHER" id="PTHR23225:SF2">
    <property type="entry name" value="AT09679P-RELATED"/>
    <property type="match status" value="1"/>
</dbReference>